<keyword evidence="3" id="KW-1185">Reference proteome</keyword>
<evidence type="ECO:0000313" key="3">
    <source>
        <dbReference type="Proteomes" id="UP001500305"/>
    </source>
</evidence>
<dbReference type="EMBL" id="BAAATR010000026">
    <property type="protein sequence ID" value="GAA2261294.1"/>
    <property type="molecule type" value="Genomic_DNA"/>
</dbReference>
<organism evidence="2 3">
    <name type="scientific">Kitasatospora cystarginea</name>
    <dbReference type="NCBI Taxonomy" id="58350"/>
    <lineage>
        <taxon>Bacteria</taxon>
        <taxon>Bacillati</taxon>
        <taxon>Actinomycetota</taxon>
        <taxon>Actinomycetes</taxon>
        <taxon>Kitasatosporales</taxon>
        <taxon>Streptomycetaceae</taxon>
        <taxon>Kitasatospora</taxon>
    </lineage>
</organism>
<comment type="caution">
    <text evidence="2">The sequence shown here is derived from an EMBL/GenBank/DDBJ whole genome shotgun (WGS) entry which is preliminary data.</text>
</comment>
<proteinExistence type="predicted"/>
<name>A0ABP5RGM9_9ACTN</name>
<protein>
    <submittedName>
        <fullName evidence="2">Uncharacterized protein</fullName>
    </submittedName>
</protein>
<gene>
    <name evidence="2" type="ORF">GCM10010430_51870</name>
</gene>
<dbReference type="Proteomes" id="UP001500305">
    <property type="component" value="Unassembled WGS sequence"/>
</dbReference>
<evidence type="ECO:0000256" key="1">
    <source>
        <dbReference type="SAM" id="MobiDB-lite"/>
    </source>
</evidence>
<sequence length="61" mass="6417">MLCWVTPQARRLGGGHAALTGEGQQHGVLRHGQPGPDRLEAAVRRLREGAIHGKSVLSVAG</sequence>
<feature type="region of interest" description="Disordered" evidence="1">
    <location>
        <begin position="15"/>
        <end position="35"/>
    </location>
</feature>
<evidence type="ECO:0000313" key="2">
    <source>
        <dbReference type="EMBL" id="GAA2261294.1"/>
    </source>
</evidence>
<accession>A0ABP5RGM9</accession>
<reference evidence="3" key="1">
    <citation type="journal article" date="2019" name="Int. J. Syst. Evol. Microbiol.">
        <title>The Global Catalogue of Microorganisms (GCM) 10K type strain sequencing project: providing services to taxonomists for standard genome sequencing and annotation.</title>
        <authorList>
            <consortium name="The Broad Institute Genomics Platform"/>
            <consortium name="The Broad Institute Genome Sequencing Center for Infectious Disease"/>
            <person name="Wu L."/>
            <person name="Ma J."/>
        </authorList>
    </citation>
    <scope>NUCLEOTIDE SEQUENCE [LARGE SCALE GENOMIC DNA]</scope>
    <source>
        <strain evidence="3">JCM 7356</strain>
    </source>
</reference>